<name>A0ABX0JLJ5_9PROT</name>
<dbReference type="EMBL" id="WOTB01000006">
    <property type="protein sequence ID" value="NHN84221.1"/>
    <property type="molecule type" value="Genomic_DNA"/>
</dbReference>
<dbReference type="Proteomes" id="UP000635278">
    <property type="component" value="Unassembled WGS sequence"/>
</dbReference>
<accession>A0ABX0JLJ5</accession>
<dbReference type="InterPro" id="IPR050261">
    <property type="entry name" value="FrsA_esterase"/>
</dbReference>
<organism evidence="2 3">
    <name type="scientific">Acetobacter musti</name>
    <dbReference type="NCBI Taxonomy" id="864732"/>
    <lineage>
        <taxon>Bacteria</taxon>
        <taxon>Pseudomonadati</taxon>
        <taxon>Pseudomonadota</taxon>
        <taxon>Alphaproteobacteria</taxon>
        <taxon>Acetobacterales</taxon>
        <taxon>Acetobacteraceae</taxon>
        <taxon>Acetobacter</taxon>
    </lineage>
</organism>
<sequence>MPVMLVLTGAGLAAGRPALARMVAKPVSWHFENSRFESVLVYDDAVSAKRPGLLMVPAWFGINDNAVRKAEQIAGQRYVILLTDMYGATVRPKNAAEARAAVQPLLADRALMRRRVDYALTRLKAQAGSAPLDTGRLAAIGFCFGGAAVLDLARNGADVAAVVSFHGNLTTDDPELAKQIRARVLVMNGADDDTTSPDFAGFTREMRLSPAPWQFVIIGHAVHCFTETEATATTGLCRYDAGAAKQSFRLMENWLGDSFGGRSDIAR</sequence>
<keyword evidence="2" id="KW-0378">Hydrolase</keyword>
<dbReference type="InterPro" id="IPR002925">
    <property type="entry name" value="Dienelactn_hydro"/>
</dbReference>
<reference evidence="2 3" key="1">
    <citation type="journal article" date="2020" name="Int. J. Syst. Evol. Microbiol.">
        <title>Novel acetic acid bacteria from cider fermentations: Acetobacter conturbans sp. nov. and Acetobacter fallax sp. nov.</title>
        <authorList>
            <person name="Sombolestani A.S."/>
            <person name="Cleenwerck I."/>
            <person name="Cnockaert M."/>
            <person name="Borremans W."/>
            <person name="Wieme A.D."/>
            <person name="De Vuyst L."/>
            <person name="Vandamme P."/>
        </authorList>
    </citation>
    <scope>NUCLEOTIDE SEQUENCE [LARGE SCALE GENOMIC DNA]</scope>
    <source>
        <strain evidence="2 3">LMG 30640</strain>
    </source>
</reference>
<dbReference type="GO" id="GO:0016787">
    <property type="term" value="F:hydrolase activity"/>
    <property type="evidence" value="ECO:0007669"/>
    <property type="project" value="UniProtKB-KW"/>
</dbReference>
<dbReference type="SUPFAM" id="SSF53474">
    <property type="entry name" value="alpha/beta-Hydrolases"/>
    <property type="match status" value="1"/>
</dbReference>
<dbReference type="Pfam" id="PF01738">
    <property type="entry name" value="DLH"/>
    <property type="match status" value="1"/>
</dbReference>
<protein>
    <submittedName>
        <fullName evidence="2">Dienelactone hydrolase family protein</fullName>
    </submittedName>
</protein>
<evidence type="ECO:0000313" key="3">
    <source>
        <dbReference type="Proteomes" id="UP000635278"/>
    </source>
</evidence>
<evidence type="ECO:0000313" key="2">
    <source>
        <dbReference type="EMBL" id="NHN84221.1"/>
    </source>
</evidence>
<comment type="caution">
    <text evidence="2">The sequence shown here is derived from an EMBL/GenBank/DDBJ whole genome shotgun (WGS) entry which is preliminary data.</text>
</comment>
<gene>
    <name evidence="2" type="ORF">GOB93_06125</name>
</gene>
<dbReference type="InterPro" id="IPR029058">
    <property type="entry name" value="AB_hydrolase_fold"/>
</dbReference>
<evidence type="ECO:0000259" key="1">
    <source>
        <dbReference type="Pfam" id="PF01738"/>
    </source>
</evidence>
<dbReference type="PANTHER" id="PTHR22946:SF4">
    <property type="entry name" value="ESTERASE FRSA"/>
    <property type="match status" value="1"/>
</dbReference>
<dbReference type="Gene3D" id="3.40.50.1820">
    <property type="entry name" value="alpha/beta hydrolase"/>
    <property type="match status" value="1"/>
</dbReference>
<keyword evidence="3" id="KW-1185">Reference proteome</keyword>
<proteinExistence type="predicted"/>
<dbReference type="PANTHER" id="PTHR22946">
    <property type="entry name" value="DIENELACTONE HYDROLASE DOMAIN-CONTAINING PROTEIN-RELATED"/>
    <property type="match status" value="1"/>
</dbReference>
<feature type="domain" description="Dienelactone hydrolase" evidence="1">
    <location>
        <begin position="43"/>
        <end position="257"/>
    </location>
</feature>